<dbReference type="AlphaFoldDB" id="I4M2Z1"/>
<evidence type="ECO:0000313" key="1">
    <source>
        <dbReference type="EMBL" id="EIK83581.1"/>
    </source>
</evidence>
<name>I4M2Z1_GARVA</name>
<sequence length="35" mass="4003">MKKDAKWGKYLFIYCLAKQQALQALHALQALQPLA</sequence>
<accession>I4M2Z1</accession>
<protein>
    <submittedName>
        <fullName evidence="1">Uncharacterized protein</fullName>
    </submittedName>
</protein>
<dbReference type="EMBL" id="ADES01000005">
    <property type="protein sequence ID" value="EIK83581.1"/>
    <property type="molecule type" value="Genomic_DNA"/>
</dbReference>
<evidence type="ECO:0000313" key="2">
    <source>
        <dbReference type="Proteomes" id="UP000032875"/>
    </source>
</evidence>
<organism evidence="1 2">
    <name type="scientific">Gardnerella vaginalis 1500E</name>
    <dbReference type="NCBI Taxonomy" id="698957"/>
    <lineage>
        <taxon>Bacteria</taxon>
        <taxon>Bacillati</taxon>
        <taxon>Actinomycetota</taxon>
        <taxon>Actinomycetes</taxon>
        <taxon>Bifidobacteriales</taxon>
        <taxon>Bifidobacteriaceae</taxon>
        <taxon>Gardnerella</taxon>
    </lineage>
</organism>
<dbReference type="Proteomes" id="UP000032875">
    <property type="component" value="Unassembled WGS sequence"/>
</dbReference>
<reference evidence="1 2" key="1">
    <citation type="journal article" date="2012" name="J. Bacteriol.">
        <title>Comparative Genomic Analyses of 17 Clinical Isolates of Gardnerella vaginalis Provide Evidence of Multiple Genetically Isolated Clades Consistent with Subspeciation into Genovars.</title>
        <authorList>
            <person name="Ahmed A."/>
            <person name="Earl J."/>
            <person name="Retchless A."/>
            <person name="Hillier S."/>
            <person name="Rabe L."/>
            <person name="Cherpes T."/>
            <person name="Powell E."/>
            <person name="Janto B."/>
            <person name="Eutsey R."/>
            <person name="Hiller N.L."/>
            <person name="Boissy R."/>
            <person name="Dahlgreen M."/>
            <person name="Hall B."/>
            <person name="Costerton J."/>
            <person name="Post J.C."/>
            <person name="Hu F."/>
            <person name="Ehrlich G."/>
        </authorList>
    </citation>
    <scope>NUCLEOTIDE SEQUENCE [LARGE SCALE GENOMIC DNA]</scope>
    <source>
        <strain evidence="1 2">1500E</strain>
    </source>
</reference>
<gene>
    <name evidence="1" type="ORF">CGSMWGv1500E_01648</name>
</gene>
<comment type="caution">
    <text evidence="1">The sequence shown here is derived from an EMBL/GenBank/DDBJ whole genome shotgun (WGS) entry which is preliminary data.</text>
</comment>
<proteinExistence type="predicted"/>